<evidence type="ECO:0000259" key="3">
    <source>
        <dbReference type="Pfam" id="PF02826"/>
    </source>
</evidence>
<protein>
    <submittedName>
        <fullName evidence="4">Glyoxylate/hydroxypyruvate reductase A</fullName>
    </submittedName>
</protein>
<keyword evidence="4" id="KW-0670">Pyruvate</keyword>
<evidence type="ECO:0000256" key="1">
    <source>
        <dbReference type="ARBA" id="ARBA00023002"/>
    </source>
</evidence>
<evidence type="ECO:0000313" key="5">
    <source>
        <dbReference type="Proteomes" id="UP000219439"/>
    </source>
</evidence>
<evidence type="ECO:0000313" key="4">
    <source>
        <dbReference type="EMBL" id="SNZ20722.1"/>
    </source>
</evidence>
<dbReference type="SUPFAM" id="SSF51735">
    <property type="entry name" value="NAD(P)-binding Rossmann-fold domains"/>
    <property type="match status" value="1"/>
</dbReference>
<dbReference type="InterPro" id="IPR006140">
    <property type="entry name" value="D-isomer_DH_NAD-bd"/>
</dbReference>
<gene>
    <name evidence="4" type="ORF">SAMN06265368_3832</name>
</gene>
<dbReference type="CDD" id="cd12164">
    <property type="entry name" value="GDH_like_2"/>
    <property type="match status" value="1"/>
</dbReference>
<keyword evidence="2" id="KW-0520">NAD</keyword>
<dbReference type="RefSeq" id="WP_097155081.1">
    <property type="nucleotide sequence ID" value="NZ_OBEL01000005.1"/>
</dbReference>
<dbReference type="Pfam" id="PF02826">
    <property type="entry name" value="2-Hacid_dh_C"/>
    <property type="match status" value="1"/>
</dbReference>
<dbReference type="Gene3D" id="3.40.50.720">
    <property type="entry name" value="NAD(P)-binding Rossmann-like Domain"/>
    <property type="match status" value="2"/>
</dbReference>
<reference evidence="4 5" key="1">
    <citation type="submission" date="2017-09" db="EMBL/GenBank/DDBJ databases">
        <authorList>
            <person name="Ehlers B."/>
            <person name="Leendertz F.H."/>
        </authorList>
    </citation>
    <scope>NUCLEOTIDE SEQUENCE [LARGE SCALE GENOMIC DNA]</scope>
    <source>
        <strain evidence="4 5">DSM 18289</strain>
    </source>
</reference>
<dbReference type="GO" id="GO:0051287">
    <property type="term" value="F:NAD binding"/>
    <property type="evidence" value="ECO:0007669"/>
    <property type="project" value="InterPro"/>
</dbReference>
<dbReference type="InterPro" id="IPR036291">
    <property type="entry name" value="NAD(P)-bd_dom_sf"/>
</dbReference>
<name>A0A285PG81_9HYPH</name>
<dbReference type="GO" id="GO:0016491">
    <property type="term" value="F:oxidoreductase activity"/>
    <property type="evidence" value="ECO:0007669"/>
    <property type="project" value="UniProtKB-KW"/>
</dbReference>
<feature type="domain" description="D-isomer specific 2-hydroxyacid dehydrogenase NAD-binding" evidence="3">
    <location>
        <begin position="103"/>
        <end position="278"/>
    </location>
</feature>
<organism evidence="4 5">
    <name type="scientific">Cohaesibacter gelatinilyticus</name>
    <dbReference type="NCBI Taxonomy" id="372072"/>
    <lineage>
        <taxon>Bacteria</taxon>
        <taxon>Pseudomonadati</taxon>
        <taxon>Pseudomonadota</taxon>
        <taxon>Alphaproteobacteria</taxon>
        <taxon>Hyphomicrobiales</taxon>
        <taxon>Cohaesibacteraceae</taxon>
    </lineage>
</organism>
<evidence type="ECO:0000256" key="2">
    <source>
        <dbReference type="ARBA" id="ARBA00023027"/>
    </source>
</evidence>
<keyword evidence="1" id="KW-0560">Oxidoreductase</keyword>
<accession>A0A285PG81</accession>
<keyword evidence="5" id="KW-1185">Reference proteome</keyword>
<sequence length="313" mass="34767">MTIALYTKGWNQNQWLDRFRQMLPNHVIRSFDEIDDPENIRYAMVWKPEPGALALFPNLEVIFSLGAGVDFLLNDPDLPAVPVVRVVDTDLTNRMSEYVVLQCLLHHRRSLSYMRFQQAGIWMDREDAAAKEIRVGLLGLGVLGQDAAHKLSVMGYDVMGWSRSPKTLDGIRSFAGEHGLDDMLSQTDILVCLLPHTPETEGMLNLDLFKKLPRDGALGGPVLINAGRGKVQVERDIMEAMDEGLLIGASLDVFEEEPLRDGSPIWSHPNIILTPHNAAASSAGALTDYVVKQLKLHESGKPMESVVDRAVGY</sequence>
<dbReference type="Proteomes" id="UP000219439">
    <property type="component" value="Unassembled WGS sequence"/>
</dbReference>
<dbReference type="PANTHER" id="PTHR43333:SF1">
    <property type="entry name" value="D-ISOMER SPECIFIC 2-HYDROXYACID DEHYDROGENASE NAD-BINDING DOMAIN-CONTAINING PROTEIN"/>
    <property type="match status" value="1"/>
</dbReference>
<dbReference type="EMBL" id="OBEL01000005">
    <property type="protein sequence ID" value="SNZ20722.1"/>
    <property type="molecule type" value="Genomic_DNA"/>
</dbReference>
<dbReference type="AlphaFoldDB" id="A0A285PG81"/>
<dbReference type="PANTHER" id="PTHR43333">
    <property type="entry name" value="2-HACID_DH_C DOMAIN-CONTAINING PROTEIN"/>
    <property type="match status" value="1"/>
</dbReference>
<proteinExistence type="predicted"/>
<dbReference type="OrthoDB" id="9787219at2"/>